<sequence>MMIGRHAQQGMKLVLALLAALMLGGCWDKVDLQDIGYLTAIGVDYKDEKFILYGEMVGFSTVAKTEGGGQFSGPLKWIGHSTGDTVLYAFEELAKSSQYQLSLDNLKSLVIHERAMVKMDEILDAMNRQRASRYTVWLFGTRDDLHDFFATDAIFSHSPLVSIMYTPDLMHQQASMHRPLTMQLFLQDLDERAYTTELTNLSSERGKWAADKKALNLNVARGCFLFVNRKKVGYLTEEEMVGLRWVQPDFKKELLSLRVNNKPVTVGVDRVSSRLTSRLQSNSTSFKLRVKLFIHAVELEGQQNDKDIEQSVSDKVKDEIKRTYEAGLLQRADVYQTKLNLYRYHTAFWKKHASSNEWLPGKGDLSIEVTTKLVNTGKYKLK</sequence>
<evidence type="ECO:0000313" key="10">
    <source>
        <dbReference type="EMBL" id="PWV95546.1"/>
    </source>
</evidence>
<dbReference type="NCBIfam" id="TIGR02887">
    <property type="entry name" value="spore_ger_x_C"/>
    <property type="match status" value="1"/>
</dbReference>
<evidence type="ECO:0000256" key="6">
    <source>
        <dbReference type="ARBA" id="ARBA00023139"/>
    </source>
</evidence>
<dbReference type="PANTHER" id="PTHR35789">
    <property type="entry name" value="SPORE GERMINATION PROTEIN B3"/>
    <property type="match status" value="1"/>
</dbReference>
<keyword evidence="11" id="KW-1185">Reference proteome</keyword>
<dbReference type="GO" id="GO:0016020">
    <property type="term" value="C:membrane"/>
    <property type="evidence" value="ECO:0007669"/>
    <property type="project" value="UniProtKB-SubCell"/>
</dbReference>
<evidence type="ECO:0000256" key="1">
    <source>
        <dbReference type="ARBA" id="ARBA00004635"/>
    </source>
</evidence>
<keyword evidence="6" id="KW-0564">Palmitate</keyword>
<evidence type="ECO:0000256" key="7">
    <source>
        <dbReference type="ARBA" id="ARBA00023288"/>
    </source>
</evidence>
<evidence type="ECO:0000256" key="5">
    <source>
        <dbReference type="ARBA" id="ARBA00023136"/>
    </source>
</evidence>
<dbReference type="InterPro" id="IPR008844">
    <property type="entry name" value="Spore_GerAC-like"/>
</dbReference>
<dbReference type="InterPro" id="IPR057336">
    <property type="entry name" value="GerAC_N"/>
</dbReference>
<keyword evidence="3" id="KW-0309">Germination</keyword>
<keyword evidence="7" id="KW-0449">Lipoprotein</keyword>
<evidence type="ECO:0000259" key="8">
    <source>
        <dbReference type="Pfam" id="PF05504"/>
    </source>
</evidence>
<comment type="subcellular location">
    <subcellularLocation>
        <location evidence="1">Membrane</location>
        <topology evidence="1">Lipid-anchor</topology>
    </subcellularLocation>
</comment>
<comment type="similarity">
    <text evidence="2">Belongs to the GerABKC lipoprotein family.</text>
</comment>
<dbReference type="GO" id="GO:0009847">
    <property type="term" value="P:spore germination"/>
    <property type="evidence" value="ECO:0007669"/>
    <property type="project" value="InterPro"/>
</dbReference>
<evidence type="ECO:0000313" key="11">
    <source>
        <dbReference type="Proteomes" id="UP000246635"/>
    </source>
</evidence>
<name>A0A2V2YQT6_9BACL</name>
<evidence type="ECO:0000256" key="4">
    <source>
        <dbReference type="ARBA" id="ARBA00022729"/>
    </source>
</evidence>
<dbReference type="AlphaFoldDB" id="A0A2V2YQT6"/>
<dbReference type="InterPro" id="IPR046953">
    <property type="entry name" value="Spore_GerAC-like_C"/>
</dbReference>
<dbReference type="EMBL" id="QGTQ01000026">
    <property type="protein sequence ID" value="PWV95546.1"/>
    <property type="molecule type" value="Genomic_DNA"/>
</dbReference>
<comment type="caution">
    <text evidence="10">The sequence shown here is derived from an EMBL/GenBank/DDBJ whole genome shotgun (WGS) entry which is preliminary data.</text>
</comment>
<evidence type="ECO:0000259" key="9">
    <source>
        <dbReference type="Pfam" id="PF25198"/>
    </source>
</evidence>
<keyword evidence="5" id="KW-0472">Membrane</keyword>
<protein>
    <submittedName>
        <fullName evidence="10">Ger(X)C family germination protein</fullName>
    </submittedName>
</protein>
<dbReference type="InterPro" id="IPR038501">
    <property type="entry name" value="Spore_GerAC_C_sf"/>
</dbReference>
<evidence type="ECO:0000256" key="2">
    <source>
        <dbReference type="ARBA" id="ARBA00007886"/>
    </source>
</evidence>
<evidence type="ECO:0000256" key="3">
    <source>
        <dbReference type="ARBA" id="ARBA00022544"/>
    </source>
</evidence>
<dbReference type="Gene3D" id="3.30.300.210">
    <property type="entry name" value="Nutrient germinant receptor protein C, domain 3"/>
    <property type="match status" value="1"/>
</dbReference>
<dbReference type="Pfam" id="PF25198">
    <property type="entry name" value="Spore_GerAC_N"/>
    <property type="match status" value="1"/>
</dbReference>
<dbReference type="Pfam" id="PF05504">
    <property type="entry name" value="Spore_GerAC"/>
    <property type="match status" value="1"/>
</dbReference>
<feature type="domain" description="Spore germination protein N-terminal" evidence="9">
    <location>
        <begin position="28"/>
        <end position="192"/>
    </location>
</feature>
<proteinExistence type="inferred from homology"/>
<feature type="domain" description="Spore germination GerAC-like C-terminal" evidence="8">
    <location>
        <begin position="222"/>
        <end position="377"/>
    </location>
</feature>
<reference evidence="10 11" key="1">
    <citation type="submission" date="2018-05" db="EMBL/GenBank/DDBJ databases">
        <title>Genomic Encyclopedia of Type Strains, Phase III (KMG-III): the genomes of soil and plant-associated and newly described type strains.</title>
        <authorList>
            <person name="Whitman W."/>
        </authorList>
    </citation>
    <scope>NUCLEOTIDE SEQUENCE [LARGE SCALE GENOMIC DNA]</scope>
    <source>
        <strain evidence="10 11">CECT 5696</strain>
    </source>
</reference>
<organism evidence="10 11">
    <name type="scientific">Paenibacillus cellulosilyticus</name>
    <dbReference type="NCBI Taxonomy" id="375489"/>
    <lineage>
        <taxon>Bacteria</taxon>
        <taxon>Bacillati</taxon>
        <taxon>Bacillota</taxon>
        <taxon>Bacilli</taxon>
        <taxon>Bacillales</taxon>
        <taxon>Paenibacillaceae</taxon>
        <taxon>Paenibacillus</taxon>
    </lineage>
</organism>
<dbReference type="Proteomes" id="UP000246635">
    <property type="component" value="Unassembled WGS sequence"/>
</dbReference>
<keyword evidence="4" id="KW-0732">Signal</keyword>
<dbReference type="OrthoDB" id="2380468at2"/>
<dbReference type="RefSeq" id="WP_110046374.1">
    <property type="nucleotide sequence ID" value="NZ_CP054613.1"/>
</dbReference>
<gene>
    <name evidence="10" type="ORF">DFQ01_12617</name>
</gene>
<dbReference type="PROSITE" id="PS51257">
    <property type="entry name" value="PROKAR_LIPOPROTEIN"/>
    <property type="match status" value="1"/>
</dbReference>
<dbReference type="PANTHER" id="PTHR35789:SF1">
    <property type="entry name" value="SPORE GERMINATION PROTEIN B3"/>
    <property type="match status" value="1"/>
</dbReference>
<accession>A0A2V2YQT6</accession>